<dbReference type="PANTHER" id="PTHR12231:SF253">
    <property type="entry name" value="DPR-INTERACTING PROTEIN ETA, ISOFORM B-RELATED"/>
    <property type="match status" value="1"/>
</dbReference>
<dbReference type="InterPro" id="IPR013098">
    <property type="entry name" value="Ig_I-set"/>
</dbReference>
<feature type="domain" description="Ig-like" evidence="4">
    <location>
        <begin position="1"/>
        <end position="38"/>
    </location>
</feature>
<dbReference type="InterPro" id="IPR007110">
    <property type="entry name" value="Ig-like_dom"/>
</dbReference>
<keyword evidence="6" id="KW-1185">Reference proteome</keyword>
<dbReference type="Proteomes" id="UP000837857">
    <property type="component" value="Chromosome 1"/>
</dbReference>
<evidence type="ECO:0000259" key="4">
    <source>
        <dbReference type="PROSITE" id="PS50835"/>
    </source>
</evidence>
<proteinExistence type="predicted"/>
<dbReference type="SUPFAM" id="SSF48726">
    <property type="entry name" value="Immunoglobulin"/>
    <property type="match status" value="1"/>
</dbReference>
<evidence type="ECO:0000313" key="5">
    <source>
        <dbReference type="EMBL" id="CAH2034585.1"/>
    </source>
</evidence>
<protein>
    <recommendedName>
        <fullName evidence="4">Ig-like domain-containing protein</fullName>
    </recommendedName>
</protein>
<organism evidence="5 6">
    <name type="scientific">Iphiclides podalirius</name>
    <name type="common">scarce swallowtail</name>
    <dbReference type="NCBI Taxonomy" id="110791"/>
    <lineage>
        <taxon>Eukaryota</taxon>
        <taxon>Metazoa</taxon>
        <taxon>Ecdysozoa</taxon>
        <taxon>Arthropoda</taxon>
        <taxon>Hexapoda</taxon>
        <taxon>Insecta</taxon>
        <taxon>Pterygota</taxon>
        <taxon>Neoptera</taxon>
        <taxon>Endopterygota</taxon>
        <taxon>Lepidoptera</taxon>
        <taxon>Glossata</taxon>
        <taxon>Ditrysia</taxon>
        <taxon>Papilionoidea</taxon>
        <taxon>Papilionidae</taxon>
        <taxon>Papilioninae</taxon>
        <taxon>Iphiclides</taxon>
    </lineage>
</organism>
<dbReference type="InterPro" id="IPR013783">
    <property type="entry name" value="Ig-like_fold"/>
</dbReference>
<dbReference type="InterPro" id="IPR036179">
    <property type="entry name" value="Ig-like_dom_sf"/>
</dbReference>
<keyword evidence="1" id="KW-0677">Repeat</keyword>
<evidence type="ECO:0000256" key="2">
    <source>
        <dbReference type="ARBA" id="ARBA00023157"/>
    </source>
</evidence>
<keyword evidence="2" id="KW-1015">Disulfide bond</keyword>
<reference evidence="5" key="1">
    <citation type="submission" date="2022-03" db="EMBL/GenBank/DDBJ databases">
        <authorList>
            <person name="Martin H S."/>
        </authorList>
    </citation>
    <scope>NUCLEOTIDE SEQUENCE</scope>
</reference>
<dbReference type="Gene3D" id="2.60.40.10">
    <property type="entry name" value="Immunoglobulins"/>
    <property type="match status" value="1"/>
</dbReference>
<dbReference type="PANTHER" id="PTHR12231">
    <property type="entry name" value="CTX-RELATED TYPE I TRANSMEMBRANE PROTEIN"/>
    <property type="match status" value="1"/>
</dbReference>
<feature type="non-terminal residue" evidence="5">
    <location>
        <position position="109"/>
    </location>
</feature>
<keyword evidence="3" id="KW-0393">Immunoglobulin domain</keyword>
<dbReference type="EMBL" id="OW152813">
    <property type="protein sequence ID" value="CAH2034585.1"/>
    <property type="molecule type" value="Genomic_DNA"/>
</dbReference>
<accession>A0ABN8HJQ3</accession>
<sequence length="109" mass="12140">MRHNGSIIIEKVQYGDAGMYTCQAENVNDKVTAKATFKVMVAPACTHVPRDQTVIIGDTTIFRRTGRGDPKPIITWLTEFPNAPARDVRAAEIYERALENVRQFAQSGC</sequence>
<dbReference type="InterPro" id="IPR051170">
    <property type="entry name" value="Neural/epithelial_adhesion"/>
</dbReference>
<dbReference type="Pfam" id="PF07679">
    <property type="entry name" value="I-set"/>
    <property type="match status" value="1"/>
</dbReference>
<evidence type="ECO:0000256" key="3">
    <source>
        <dbReference type="ARBA" id="ARBA00023319"/>
    </source>
</evidence>
<evidence type="ECO:0000313" key="6">
    <source>
        <dbReference type="Proteomes" id="UP000837857"/>
    </source>
</evidence>
<gene>
    <name evidence="5" type="ORF">IPOD504_LOCUS199</name>
</gene>
<evidence type="ECO:0000256" key="1">
    <source>
        <dbReference type="ARBA" id="ARBA00022737"/>
    </source>
</evidence>
<name>A0ABN8HJQ3_9NEOP</name>
<dbReference type="PROSITE" id="PS50835">
    <property type="entry name" value="IG_LIKE"/>
    <property type="match status" value="1"/>
</dbReference>